<feature type="transmembrane region" description="Helical" evidence="4">
    <location>
        <begin position="201"/>
        <end position="221"/>
    </location>
</feature>
<evidence type="ECO:0000259" key="6">
    <source>
        <dbReference type="PROSITE" id="PS01031"/>
    </source>
</evidence>
<dbReference type="InterPro" id="IPR031107">
    <property type="entry name" value="Small_HSP"/>
</dbReference>
<evidence type="ECO:0000256" key="4">
    <source>
        <dbReference type="SAM" id="Phobius"/>
    </source>
</evidence>
<name>A0A2H5QX33_CITUN</name>
<dbReference type="EMBL" id="BDQV01001117">
    <property type="protein sequence ID" value="GAY69159.1"/>
    <property type="molecule type" value="Genomic_DNA"/>
</dbReference>
<dbReference type="AlphaFoldDB" id="A0A2H5QX33"/>
<organism evidence="7 8">
    <name type="scientific">Citrus unshiu</name>
    <name type="common">Satsuma mandarin</name>
    <name type="synonym">Citrus nobilis var. unshiu</name>
    <dbReference type="NCBI Taxonomy" id="55188"/>
    <lineage>
        <taxon>Eukaryota</taxon>
        <taxon>Viridiplantae</taxon>
        <taxon>Streptophyta</taxon>
        <taxon>Embryophyta</taxon>
        <taxon>Tracheophyta</taxon>
        <taxon>Spermatophyta</taxon>
        <taxon>Magnoliopsida</taxon>
        <taxon>eudicotyledons</taxon>
        <taxon>Gunneridae</taxon>
        <taxon>Pentapetalae</taxon>
        <taxon>rosids</taxon>
        <taxon>malvids</taxon>
        <taxon>Sapindales</taxon>
        <taxon>Rutaceae</taxon>
        <taxon>Aurantioideae</taxon>
        <taxon>Citrus</taxon>
    </lineage>
</organism>
<evidence type="ECO:0000313" key="8">
    <source>
        <dbReference type="Proteomes" id="UP000236630"/>
    </source>
</evidence>
<keyword evidence="8" id="KW-1185">Reference proteome</keyword>
<dbReference type="CDD" id="cd06472">
    <property type="entry name" value="ACD_ScHsp26_like"/>
    <property type="match status" value="1"/>
</dbReference>
<reference evidence="7 8" key="1">
    <citation type="journal article" date="2017" name="Front. Genet.">
        <title>Draft sequencing of the heterozygous diploid genome of Satsuma (Citrus unshiu Marc.) using a hybrid assembly approach.</title>
        <authorList>
            <person name="Shimizu T."/>
            <person name="Tanizawa Y."/>
            <person name="Mochizuki T."/>
            <person name="Nagasaki H."/>
            <person name="Yoshioka T."/>
            <person name="Toyoda A."/>
            <person name="Fujiyama A."/>
            <person name="Kaminuma E."/>
            <person name="Nakamura Y."/>
        </authorList>
    </citation>
    <scope>NUCLEOTIDE SEQUENCE [LARGE SCALE GENOMIC DNA]</scope>
    <source>
        <strain evidence="8">cv. Miyagawa wase</strain>
    </source>
</reference>
<keyword evidence="5" id="KW-0732">Signal</keyword>
<dbReference type="Proteomes" id="UP000236630">
    <property type="component" value="Unassembled WGS sequence"/>
</dbReference>
<dbReference type="InterPro" id="IPR008978">
    <property type="entry name" value="HSP20-like_chaperone"/>
</dbReference>
<evidence type="ECO:0000256" key="1">
    <source>
        <dbReference type="ARBA" id="ARBA00023016"/>
    </source>
</evidence>
<feature type="chain" id="PRO_5014148237" description="SHSP domain-containing protein" evidence="5">
    <location>
        <begin position="30"/>
        <end position="351"/>
    </location>
</feature>
<dbReference type="Pfam" id="PF00011">
    <property type="entry name" value="HSP20"/>
    <property type="match status" value="1"/>
</dbReference>
<proteinExistence type="inferred from homology"/>
<dbReference type="PANTHER" id="PTHR11527">
    <property type="entry name" value="HEAT-SHOCK PROTEIN 20 FAMILY MEMBER"/>
    <property type="match status" value="1"/>
</dbReference>
<keyword evidence="4" id="KW-0812">Transmembrane</keyword>
<evidence type="ECO:0000313" key="7">
    <source>
        <dbReference type="EMBL" id="GAY69159.1"/>
    </source>
</evidence>
<feature type="domain" description="SHSP" evidence="6">
    <location>
        <begin position="65"/>
        <end position="185"/>
    </location>
</feature>
<sequence length="351" mass="40401">MAKPRILAMTMLFLVMAATLMNMASQANALMPYTQSPFFDMMFPMTEPLRVLEQTPLTIAKGADHHQTLALARADWMETPTAHVITLDIPGMKKDNVKIEVEENRVLRVSGERKSNDYYKEGVEGEKWHKAARTFGKFWRQFRMHMSADLDHIKAHMENGILRVTVPKLAEEKKRQPKVINIDEESGNSSNEDIKATKAQIILAMTMLFLVVAATLMNMASQANALMPYTRSPFFDMMFRMTKEPFRRATTHVITLDILGIKKDDVKIERKADDYYKERVEGEKWHRAKRAFGKFWRQFRMPMMPKLAEEMKRQPKAINIDEESGNSSNEDIKATKAQIPTTLKEINTLGL</sequence>
<feature type="signal peptide" evidence="5">
    <location>
        <begin position="1"/>
        <end position="29"/>
    </location>
</feature>
<comment type="similarity">
    <text evidence="2 3">Belongs to the small heat shock protein (HSP20) family.</text>
</comment>
<protein>
    <recommendedName>
        <fullName evidence="6">SHSP domain-containing protein</fullName>
    </recommendedName>
</protein>
<comment type="caution">
    <text evidence="7">The sequence shown here is derived from an EMBL/GenBank/DDBJ whole genome shotgun (WGS) entry which is preliminary data.</text>
</comment>
<accession>A0A2H5QX33</accession>
<evidence type="ECO:0000256" key="5">
    <source>
        <dbReference type="SAM" id="SignalP"/>
    </source>
</evidence>
<keyword evidence="4" id="KW-0472">Membrane</keyword>
<dbReference type="PROSITE" id="PS01031">
    <property type="entry name" value="SHSP"/>
    <property type="match status" value="1"/>
</dbReference>
<keyword evidence="4" id="KW-1133">Transmembrane helix</keyword>
<gene>
    <name evidence="7" type="ORF">CUMW_269860</name>
</gene>
<keyword evidence="1" id="KW-0346">Stress response</keyword>
<evidence type="ECO:0000256" key="2">
    <source>
        <dbReference type="PROSITE-ProRule" id="PRU00285"/>
    </source>
</evidence>
<evidence type="ECO:0000256" key="3">
    <source>
        <dbReference type="RuleBase" id="RU003616"/>
    </source>
</evidence>
<dbReference type="InterPro" id="IPR002068">
    <property type="entry name" value="A-crystallin/Hsp20_dom"/>
</dbReference>
<dbReference type="SUPFAM" id="SSF49764">
    <property type="entry name" value="HSP20-like chaperones"/>
    <property type="match status" value="2"/>
</dbReference>
<dbReference type="Gene3D" id="2.60.40.790">
    <property type="match status" value="2"/>
</dbReference>